<dbReference type="InterPro" id="IPR016035">
    <property type="entry name" value="Acyl_Trfase/lysoPLipase"/>
</dbReference>
<feature type="region of interest" description="Disordered" evidence="7">
    <location>
        <begin position="640"/>
        <end position="675"/>
    </location>
</feature>
<dbReference type="OrthoDB" id="6121437at2759"/>
<comment type="catalytic activity">
    <reaction evidence="6">
        <text>a 1-acyl-sn-glycero-3-phosphocholine + H2O = sn-glycerol 3-phosphocholine + a fatty acid + H(+)</text>
        <dbReference type="Rhea" id="RHEA:15177"/>
        <dbReference type="ChEBI" id="CHEBI:15377"/>
        <dbReference type="ChEBI" id="CHEBI:15378"/>
        <dbReference type="ChEBI" id="CHEBI:16870"/>
        <dbReference type="ChEBI" id="CHEBI:28868"/>
        <dbReference type="ChEBI" id="CHEBI:58168"/>
        <dbReference type="EC" id="3.1.1.5"/>
    </reaction>
</comment>
<dbReference type="GO" id="GO:0004622">
    <property type="term" value="F:phosphatidylcholine lysophospholipase activity"/>
    <property type="evidence" value="ECO:0007669"/>
    <property type="project" value="UniProtKB-EC"/>
</dbReference>
<comment type="similarity">
    <text evidence="1 6">Belongs to the lysophospholipase family.</text>
</comment>
<gene>
    <name evidence="9" type="ORF">BBA_06875</name>
</gene>
<keyword evidence="4 5" id="KW-0443">Lipid metabolism</keyword>
<dbReference type="PANTHER" id="PTHR10728:SF40">
    <property type="entry name" value="PATATIN FAMILY PROTEIN"/>
    <property type="match status" value="1"/>
</dbReference>
<dbReference type="GO" id="GO:0005829">
    <property type="term" value="C:cytosol"/>
    <property type="evidence" value="ECO:0007669"/>
    <property type="project" value="TreeGrafter"/>
</dbReference>
<keyword evidence="2 5" id="KW-0378">Hydrolase</keyword>
<feature type="compositionally biased region" description="Low complexity" evidence="7">
    <location>
        <begin position="663"/>
        <end position="675"/>
    </location>
</feature>
<dbReference type="CDD" id="cd00147">
    <property type="entry name" value="cPLA2_like"/>
    <property type="match status" value="1"/>
</dbReference>
<dbReference type="PANTHER" id="PTHR10728">
    <property type="entry name" value="CYTOSOLIC PHOSPHOLIPASE A2"/>
    <property type="match status" value="1"/>
</dbReference>
<evidence type="ECO:0000256" key="3">
    <source>
        <dbReference type="ARBA" id="ARBA00022963"/>
    </source>
</evidence>
<dbReference type="Proteomes" id="UP000002762">
    <property type="component" value="Unassembled WGS sequence"/>
</dbReference>
<evidence type="ECO:0000313" key="10">
    <source>
        <dbReference type="Proteomes" id="UP000002762"/>
    </source>
</evidence>
<dbReference type="InterPro" id="IPR002642">
    <property type="entry name" value="LysoPLipase_cat_dom"/>
</dbReference>
<keyword evidence="10" id="KW-1185">Reference proteome</keyword>
<dbReference type="GeneID" id="19889887"/>
<dbReference type="GO" id="GO:0046475">
    <property type="term" value="P:glycerophospholipid catabolic process"/>
    <property type="evidence" value="ECO:0007669"/>
    <property type="project" value="TreeGrafter"/>
</dbReference>
<evidence type="ECO:0000259" key="8">
    <source>
        <dbReference type="PROSITE" id="PS51210"/>
    </source>
</evidence>
<dbReference type="EC" id="3.1.1.5" evidence="6"/>
<feature type="region of interest" description="Disordered" evidence="7">
    <location>
        <begin position="84"/>
        <end position="127"/>
    </location>
</feature>
<evidence type="ECO:0000256" key="7">
    <source>
        <dbReference type="SAM" id="MobiDB-lite"/>
    </source>
</evidence>
<dbReference type="Pfam" id="PF01735">
    <property type="entry name" value="PLA2_B"/>
    <property type="match status" value="1"/>
</dbReference>
<protein>
    <recommendedName>
        <fullName evidence="6">Lysophospholipase</fullName>
        <ecNumber evidence="6">3.1.1.5</ecNumber>
    </recommendedName>
</protein>
<name>J5JM37_BEAB2</name>
<dbReference type="EMBL" id="JH725170">
    <property type="protein sequence ID" value="EJP64171.1"/>
    <property type="molecule type" value="Genomic_DNA"/>
</dbReference>
<dbReference type="Gene3D" id="3.40.1090.10">
    <property type="entry name" value="Cytosolic phospholipase A2 catalytic domain"/>
    <property type="match status" value="1"/>
</dbReference>
<dbReference type="GO" id="GO:0004623">
    <property type="term" value="F:phospholipase A2 activity"/>
    <property type="evidence" value="ECO:0007669"/>
    <property type="project" value="TreeGrafter"/>
</dbReference>
<evidence type="ECO:0000256" key="6">
    <source>
        <dbReference type="RuleBase" id="RU362103"/>
    </source>
</evidence>
<evidence type="ECO:0000256" key="1">
    <source>
        <dbReference type="ARBA" id="ARBA00008780"/>
    </source>
</evidence>
<feature type="compositionally biased region" description="Basic and acidic residues" evidence="7">
    <location>
        <begin position="653"/>
        <end position="662"/>
    </location>
</feature>
<feature type="region of interest" description="Disordered" evidence="7">
    <location>
        <begin position="1"/>
        <end position="22"/>
    </location>
</feature>
<feature type="region of interest" description="Disordered" evidence="7">
    <location>
        <begin position="691"/>
        <end position="711"/>
    </location>
</feature>
<dbReference type="PROSITE" id="PS51210">
    <property type="entry name" value="PLA2C"/>
    <property type="match status" value="1"/>
</dbReference>
<sequence>MKHPGKILGQLASNGLRPSVGRRRWRQPAFSPLRLSNSLFTAAKQRRRASATTAIVAGGFLVWLLYPSEDFDRLSGKRGKATLVHPSAASKADEGASREDEEEGEEQEGGGGKKKASTTDETAWGSFTKGLEERSAAADKEWSAFSEKLVGFILPEWSRQIPSFIRKLQHELSDAPGSLAEELWAEAHDASVHPEIQYTAEVRVSDELCPDEKEFLARRKKKTRAALAKYLDIDEKEIHPDDIPTIAMCGSGGGLRALIAGTGSLLAAAEDGLFDCATYTAGVSGSCWLQLLYLTSFNKGSIPSLLEHLKARTSTHIAYPPVALQAFTSLPTSRPLLSGVVEKIRGDKNADFGLVDIYGLLLGARFLVPKGELGVNDRDFKISNQRGILRDGDRPLPIYTAVRHEIPGLEQGKDKTTSSEDVSTTKKQLEKAEKESWFQWFEITPYEVFCEEIGAGIPTWALGRRFKDGKDVPLAHGSHLPEIRAPLMMGIFGSAFCATLSHYYKEIQPIVKSLTGFGKIDQLIAGQDSTLATVHPIDPAIIPNYAYQMHGKLAKTATPSMYENEHIQLMDAGMSNNLPIYPLLRPGRGVDILISFDASADIKTDNWLAVADGYARQRGIKGWPVGVGWPQDEIKAVHEMKAAEAHSTAQADAKIEQAKSDQKQQQQQQQQQQSQKVSDLGYCTVWIGTTEERTTTEQAPATQPVSETEHWRLSDPNAGLAVVYVPFLPNDKVPGVSPAESDFMSTWNFIYTPDNIDDVVRLARANYDEGKAQVRNTVRAVYERKKQLRMKREEKAEEQRLRKLTNAVSLI</sequence>
<evidence type="ECO:0000313" key="9">
    <source>
        <dbReference type="EMBL" id="EJP64171.1"/>
    </source>
</evidence>
<proteinExistence type="inferred from homology"/>
<reference evidence="9 10" key="1">
    <citation type="journal article" date="2012" name="Sci. Rep.">
        <title>Genomic perspectives on the evolution of fungal entomopathogenicity in Beauveria bassiana.</title>
        <authorList>
            <person name="Xiao G."/>
            <person name="Ying S.H."/>
            <person name="Zheng P."/>
            <person name="Wang Z.L."/>
            <person name="Zhang S."/>
            <person name="Xie X.Q."/>
            <person name="Shang Y."/>
            <person name="St Leger R.J."/>
            <person name="Zhao G.P."/>
            <person name="Wang C."/>
            <person name="Feng M.G."/>
        </authorList>
    </citation>
    <scope>NUCLEOTIDE SEQUENCE [LARGE SCALE GENOMIC DNA]</scope>
    <source>
        <strain evidence="9 10">ARSEF 2860</strain>
    </source>
</reference>
<evidence type="ECO:0000256" key="2">
    <source>
        <dbReference type="ARBA" id="ARBA00022801"/>
    </source>
</evidence>
<feature type="domain" description="PLA2c" evidence="8">
    <location>
        <begin position="194"/>
        <end position="811"/>
    </location>
</feature>
<dbReference type="SUPFAM" id="SSF52151">
    <property type="entry name" value="FabD/lysophospholipase-like"/>
    <property type="match status" value="1"/>
</dbReference>
<dbReference type="HOGENOM" id="CLU_013227_1_0_1"/>
<evidence type="ECO:0000256" key="5">
    <source>
        <dbReference type="PROSITE-ProRule" id="PRU00555"/>
    </source>
</evidence>
<feature type="compositionally biased region" description="Polar residues" evidence="7">
    <location>
        <begin position="696"/>
        <end position="706"/>
    </location>
</feature>
<accession>J5JM37</accession>
<evidence type="ECO:0000256" key="4">
    <source>
        <dbReference type="ARBA" id="ARBA00023098"/>
    </source>
</evidence>
<dbReference type="InParanoid" id="J5JM37"/>
<dbReference type="RefSeq" id="XP_008600194.1">
    <property type="nucleotide sequence ID" value="XM_008601972.1"/>
</dbReference>
<dbReference type="AlphaFoldDB" id="J5JM37"/>
<feature type="compositionally biased region" description="Acidic residues" evidence="7">
    <location>
        <begin position="99"/>
        <end position="108"/>
    </location>
</feature>
<organism evidence="9 10">
    <name type="scientific">Beauveria bassiana (strain ARSEF 2860)</name>
    <name type="common">White muscardine disease fungus</name>
    <name type="synonym">Tritirachium shiotae</name>
    <dbReference type="NCBI Taxonomy" id="655819"/>
    <lineage>
        <taxon>Eukaryota</taxon>
        <taxon>Fungi</taxon>
        <taxon>Dikarya</taxon>
        <taxon>Ascomycota</taxon>
        <taxon>Pezizomycotina</taxon>
        <taxon>Sordariomycetes</taxon>
        <taxon>Hypocreomycetidae</taxon>
        <taxon>Hypocreales</taxon>
        <taxon>Cordycipitaceae</taxon>
        <taxon>Beauveria</taxon>
    </lineage>
</organism>
<dbReference type="SMART" id="SM00022">
    <property type="entry name" value="PLAc"/>
    <property type="match status" value="1"/>
</dbReference>
<dbReference type="STRING" id="655819.J5JM37"/>
<keyword evidence="3 5" id="KW-0442">Lipid degradation</keyword>